<gene>
    <name evidence="1" type="ORF">NCTC12998_00259</name>
</gene>
<organism evidence="1 2">
    <name type="scientific">Raoultella planticola</name>
    <name type="common">Klebsiella planticola</name>
    <dbReference type="NCBI Taxonomy" id="575"/>
    <lineage>
        <taxon>Bacteria</taxon>
        <taxon>Pseudomonadati</taxon>
        <taxon>Pseudomonadota</taxon>
        <taxon>Gammaproteobacteria</taxon>
        <taxon>Enterobacterales</taxon>
        <taxon>Enterobacteriaceae</taxon>
        <taxon>Klebsiella/Raoultella group</taxon>
        <taxon>Raoultella</taxon>
    </lineage>
</organism>
<evidence type="ECO:0000313" key="1">
    <source>
        <dbReference type="EMBL" id="VFS56092.1"/>
    </source>
</evidence>
<name>A0A485A5C3_RAOPL</name>
<evidence type="ECO:0000313" key="2">
    <source>
        <dbReference type="Proteomes" id="UP000345637"/>
    </source>
</evidence>
<dbReference type="Proteomes" id="UP000345637">
    <property type="component" value="Unassembled WGS sequence"/>
</dbReference>
<dbReference type="AlphaFoldDB" id="A0A485A5C3"/>
<sequence length="87" mass="9546">MAKLTKKEQAWVDEVNAVFARCPSPKKIGFYTIGDPSIALYDLRRLDEVMAMLDGRNSSDWCTAVQKIGAGFDETIDFPSAVESTAG</sequence>
<dbReference type="EMBL" id="CAADJE010000002">
    <property type="protein sequence ID" value="VFS56092.1"/>
    <property type="molecule type" value="Genomic_DNA"/>
</dbReference>
<reference evidence="1 2" key="1">
    <citation type="submission" date="2019-03" db="EMBL/GenBank/DDBJ databases">
        <authorList>
            <consortium name="Pathogen Informatics"/>
        </authorList>
    </citation>
    <scope>NUCLEOTIDE SEQUENCE [LARGE SCALE GENOMIC DNA]</scope>
    <source>
        <strain evidence="1 2">NCTC12998</strain>
    </source>
</reference>
<accession>A0A485A5C3</accession>
<proteinExistence type="predicted"/>
<protein>
    <submittedName>
        <fullName evidence="1">Uncharacterized protein</fullName>
    </submittedName>
</protein>